<name>A0A3N4JL69_9PEZI</name>
<feature type="domain" description="Aminoglycoside phosphotransferase" evidence="2">
    <location>
        <begin position="50"/>
        <end position="316"/>
    </location>
</feature>
<keyword evidence="4" id="KW-1185">Reference proteome</keyword>
<evidence type="ECO:0000313" key="3">
    <source>
        <dbReference type="EMBL" id="RPA94624.1"/>
    </source>
</evidence>
<dbReference type="PANTHER" id="PTHR21310">
    <property type="entry name" value="AMINOGLYCOSIDE PHOSPHOTRANSFERASE-RELATED-RELATED"/>
    <property type="match status" value="1"/>
</dbReference>
<evidence type="ECO:0000313" key="4">
    <source>
        <dbReference type="Proteomes" id="UP000276215"/>
    </source>
</evidence>
<feature type="compositionally biased region" description="Acidic residues" evidence="1">
    <location>
        <begin position="393"/>
        <end position="410"/>
    </location>
</feature>
<sequence length="516" mass="59110">MSYFDQSIKPTPERKPSSLAIMVANELNRISQNESIIEFQERQGQQLPGGAGSNTYVLRFPIAPYYDARYVLKSHDDVETRDPEGRTRTEACGMEHARRAFARYMPGCRLVPETYWTDFENGALAMEFVPGVSLGWQVMGGWSAEQDRQFIRRLAAVRLVLLAQTAPRIGAPVVLEDGGLGVGPKSGEIYFGQERGRYYDHYQRGPFRYASQSALAGLRNEIEFFERHHAANLFPQTPAGKEIGFGNFRFPETWHDWINYLQSLLPHFPDGRGHNEAEEPIYHLTHFDLSTANNILAIGSTIIAVIDWETAEYAPFSESVNDIPFVEGPNCCFNHMDWERYVAETRDEQYFLTMLNPYDESLWDRLGTYSQGLRPRYPLYRKIERCGGPLQPEDFEPPSLDMDEDMDVDMDGDRAYGHSDDELDDQDDPLPRLGDKDLEFYILPMWALMREYISRAVSEQRDEGMLHFPEAIAHPLASWRDPALRILTSQQLTTDMPDRLVPRGEEGPPAQQEESD</sequence>
<dbReference type="AlphaFoldDB" id="A0A3N4JL69"/>
<dbReference type="InterPro" id="IPR051678">
    <property type="entry name" value="AGP_Transferase"/>
</dbReference>
<dbReference type="OrthoDB" id="2906425at2759"/>
<organism evidence="3 4">
    <name type="scientific">Choiromyces venosus 120613-1</name>
    <dbReference type="NCBI Taxonomy" id="1336337"/>
    <lineage>
        <taxon>Eukaryota</taxon>
        <taxon>Fungi</taxon>
        <taxon>Dikarya</taxon>
        <taxon>Ascomycota</taxon>
        <taxon>Pezizomycotina</taxon>
        <taxon>Pezizomycetes</taxon>
        <taxon>Pezizales</taxon>
        <taxon>Tuberaceae</taxon>
        <taxon>Choiromyces</taxon>
    </lineage>
</organism>
<dbReference type="SUPFAM" id="SSF56112">
    <property type="entry name" value="Protein kinase-like (PK-like)"/>
    <property type="match status" value="1"/>
</dbReference>
<dbReference type="Pfam" id="PF01636">
    <property type="entry name" value="APH"/>
    <property type="match status" value="1"/>
</dbReference>
<reference evidence="3 4" key="1">
    <citation type="journal article" date="2018" name="Nat. Ecol. Evol.">
        <title>Pezizomycetes genomes reveal the molecular basis of ectomycorrhizal truffle lifestyle.</title>
        <authorList>
            <person name="Murat C."/>
            <person name="Payen T."/>
            <person name="Noel B."/>
            <person name="Kuo A."/>
            <person name="Morin E."/>
            <person name="Chen J."/>
            <person name="Kohler A."/>
            <person name="Krizsan K."/>
            <person name="Balestrini R."/>
            <person name="Da Silva C."/>
            <person name="Montanini B."/>
            <person name="Hainaut M."/>
            <person name="Levati E."/>
            <person name="Barry K.W."/>
            <person name="Belfiori B."/>
            <person name="Cichocki N."/>
            <person name="Clum A."/>
            <person name="Dockter R.B."/>
            <person name="Fauchery L."/>
            <person name="Guy J."/>
            <person name="Iotti M."/>
            <person name="Le Tacon F."/>
            <person name="Lindquist E.A."/>
            <person name="Lipzen A."/>
            <person name="Malagnac F."/>
            <person name="Mello A."/>
            <person name="Molinier V."/>
            <person name="Miyauchi S."/>
            <person name="Poulain J."/>
            <person name="Riccioni C."/>
            <person name="Rubini A."/>
            <person name="Sitrit Y."/>
            <person name="Splivallo R."/>
            <person name="Traeger S."/>
            <person name="Wang M."/>
            <person name="Zifcakova L."/>
            <person name="Wipf D."/>
            <person name="Zambonelli A."/>
            <person name="Paolocci F."/>
            <person name="Nowrousian M."/>
            <person name="Ottonello S."/>
            <person name="Baldrian P."/>
            <person name="Spatafora J.W."/>
            <person name="Henrissat B."/>
            <person name="Nagy L.G."/>
            <person name="Aury J.M."/>
            <person name="Wincker P."/>
            <person name="Grigoriev I.V."/>
            <person name="Bonfante P."/>
            <person name="Martin F.M."/>
        </authorList>
    </citation>
    <scope>NUCLEOTIDE SEQUENCE [LARGE SCALE GENOMIC DNA]</scope>
    <source>
        <strain evidence="3 4">120613-1</strain>
    </source>
</reference>
<accession>A0A3N4JL69</accession>
<feature type="region of interest" description="Disordered" evidence="1">
    <location>
        <begin position="388"/>
        <end position="431"/>
    </location>
</feature>
<proteinExistence type="predicted"/>
<feature type="compositionally biased region" description="Basic and acidic residues" evidence="1">
    <location>
        <begin position="496"/>
        <end position="506"/>
    </location>
</feature>
<dbReference type="EMBL" id="ML120435">
    <property type="protein sequence ID" value="RPA94624.1"/>
    <property type="molecule type" value="Genomic_DNA"/>
</dbReference>
<evidence type="ECO:0000259" key="2">
    <source>
        <dbReference type="Pfam" id="PF01636"/>
    </source>
</evidence>
<feature type="region of interest" description="Disordered" evidence="1">
    <location>
        <begin position="491"/>
        <end position="516"/>
    </location>
</feature>
<gene>
    <name evidence="3" type="ORF">L873DRAFT_1814194</name>
</gene>
<dbReference type="InterPro" id="IPR002575">
    <property type="entry name" value="Aminoglycoside_PTrfase"/>
</dbReference>
<feature type="compositionally biased region" description="Basic and acidic residues" evidence="1">
    <location>
        <begin position="411"/>
        <end position="420"/>
    </location>
</feature>
<dbReference type="Proteomes" id="UP000276215">
    <property type="component" value="Unassembled WGS sequence"/>
</dbReference>
<dbReference type="InterPro" id="IPR011009">
    <property type="entry name" value="Kinase-like_dom_sf"/>
</dbReference>
<dbReference type="STRING" id="1336337.A0A3N4JL69"/>
<evidence type="ECO:0000256" key="1">
    <source>
        <dbReference type="SAM" id="MobiDB-lite"/>
    </source>
</evidence>
<protein>
    <recommendedName>
        <fullName evidence="2">Aminoglycoside phosphotransferase domain-containing protein</fullName>
    </recommendedName>
</protein>